<reference evidence="1 2" key="1">
    <citation type="submission" date="2022-11" db="EMBL/GenBank/DDBJ databases">
        <title>The characterization of three novel Bacteroidetes species and genomic analysis of their roles in tidal elemental geochemical cycles.</title>
        <authorList>
            <person name="Ma K."/>
        </authorList>
    </citation>
    <scope>NUCLEOTIDE SEQUENCE [LARGE SCALE GENOMIC DNA]</scope>
    <source>
        <strain evidence="1 2">M17</strain>
    </source>
</reference>
<dbReference type="InterPro" id="IPR010451">
    <property type="entry name" value="Acetoacetate_decarboxylase"/>
</dbReference>
<dbReference type="RefSeq" id="WP_266056621.1">
    <property type="nucleotide sequence ID" value="NZ_JAPFQN010000005.1"/>
</dbReference>
<comment type="caution">
    <text evidence="1">The sequence shown here is derived from an EMBL/GenBank/DDBJ whole genome shotgun (WGS) entry which is preliminary data.</text>
</comment>
<dbReference type="SUPFAM" id="SSF160104">
    <property type="entry name" value="Acetoacetate decarboxylase-like"/>
    <property type="match status" value="1"/>
</dbReference>
<gene>
    <name evidence="1" type="ORF">OO013_09775</name>
</gene>
<evidence type="ECO:0000313" key="2">
    <source>
        <dbReference type="Proteomes" id="UP001209885"/>
    </source>
</evidence>
<dbReference type="Proteomes" id="UP001209885">
    <property type="component" value="Unassembled WGS sequence"/>
</dbReference>
<keyword evidence="2" id="KW-1185">Reference proteome</keyword>
<dbReference type="Gene3D" id="2.40.400.10">
    <property type="entry name" value="Acetoacetate decarboxylase-like"/>
    <property type="match status" value="1"/>
</dbReference>
<name>A0ABT3RQW2_9BACT</name>
<dbReference type="EMBL" id="JAPFQN010000005">
    <property type="protein sequence ID" value="MCX2744155.1"/>
    <property type="molecule type" value="Genomic_DNA"/>
</dbReference>
<dbReference type="InterPro" id="IPR023375">
    <property type="entry name" value="ADC_dom_sf"/>
</dbReference>
<proteinExistence type="predicted"/>
<sequence length="293" mass="33214">MKSDIKQECISGNYKFIPGKIYRMPTHFGPTTGPRQGPDGKNFAKENKEWPKQTDWIVNFLSNEDQLAALCPEGFSPVGEPVVTVGLTDMKGIPWLAGRGYKMLGVSFNVLFEGKEDRAMGPFLTVLWENMADPILSGREEIGFSKIYCELPDPIEFNDTTRLEASWQGYKFFNMELTDMKPVSLDEIPVPPAVDPDVQLGMLHYKYMPRTGEWGKADVSYPVLTPADNPNVKVSEVFQGKGTISFKKARWEDMPTQYMIVNTLAELEIKEFRGALIRHYRGSKDLSDQRILQ</sequence>
<evidence type="ECO:0000313" key="1">
    <source>
        <dbReference type="EMBL" id="MCX2744155.1"/>
    </source>
</evidence>
<protein>
    <submittedName>
        <fullName evidence="1">Acetoacetate decarboxylase family protein</fullName>
    </submittedName>
</protein>
<accession>A0ABT3RQW2</accession>
<organism evidence="1 2">
    <name type="scientific">Mangrovivirga halotolerans</name>
    <dbReference type="NCBI Taxonomy" id="2993936"/>
    <lineage>
        <taxon>Bacteria</taxon>
        <taxon>Pseudomonadati</taxon>
        <taxon>Bacteroidota</taxon>
        <taxon>Cytophagia</taxon>
        <taxon>Cytophagales</taxon>
        <taxon>Mangrovivirgaceae</taxon>
        <taxon>Mangrovivirga</taxon>
    </lineage>
</organism>
<dbReference type="Pfam" id="PF06314">
    <property type="entry name" value="ADC"/>
    <property type="match status" value="1"/>
</dbReference>